<evidence type="ECO:0000256" key="1">
    <source>
        <dbReference type="SAM" id="MobiDB-lite"/>
    </source>
</evidence>
<name>A0A0J9EK46_AJEDA</name>
<feature type="compositionally biased region" description="Basic residues" evidence="1">
    <location>
        <begin position="42"/>
        <end position="59"/>
    </location>
</feature>
<protein>
    <submittedName>
        <fullName evidence="2">Uncharacterized protein</fullName>
    </submittedName>
</protein>
<accession>A0A0J9EK46</accession>
<organism evidence="2">
    <name type="scientific">Ajellomyces dermatitidis (strain ATCC 18188 / CBS 674.68)</name>
    <name type="common">Blastomyces dermatitidis</name>
    <dbReference type="NCBI Taxonomy" id="653446"/>
    <lineage>
        <taxon>Eukaryota</taxon>
        <taxon>Fungi</taxon>
        <taxon>Dikarya</taxon>
        <taxon>Ascomycota</taxon>
        <taxon>Pezizomycotina</taxon>
        <taxon>Eurotiomycetes</taxon>
        <taxon>Eurotiomycetidae</taxon>
        <taxon>Onygenales</taxon>
        <taxon>Ajellomycetaceae</taxon>
        <taxon>Blastomyces</taxon>
    </lineage>
</organism>
<evidence type="ECO:0000313" key="2">
    <source>
        <dbReference type="EMBL" id="KMW66748.1"/>
    </source>
</evidence>
<proteinExistence type="predicted"/>
<dbReference type="EMBL" id="GG749409">
    <property type="protein sequence ID" value="KMW66748.1"/>
    <property type="molecule type" value="Genomic_DNA"/>
</dbReference>
<reference evidence="2" key="1">
    <citation type="submission" date="2010-03" db="EMBL/GenBank/DDBJ databases">
        <title>Annotation of Blastomyces dermatitidis strain ATCC 18188.</title>
        <authorList>
            <consortium name="The Broad Institute Genome Sequencing Platform"/>
            <consortium name="Broad Institute Genome Sequencing Center for Infectious Disease."/>
            <person name="Cuomo C."/>
            <person name="Klein B."/>
            <person name="Sullivan T."/>
            <person name="Heitman J."/>
            <person name="Young S."/>
            <person name="Zeng Q."/>
            <person name="Gargeya S."/>
            <person name="Alvarado L."/>
            <person name="Berlin A.M."/>
            <person name="Chapman S.B."/>
            <person name="Chen Z."/>
            <person name="Freedman E."/>
            <person name="Gellesch M."/>
            <person name="Goldberg J."/>
            <person name="Griggs A."/>
            <person name="Gujja S."/>
            <person name="Heilman E."/>
            <person name="Heiman D."/>
            <person name="Howarth C."/>
            <person name="Mehta T."/>
            <person name="Neiman D."/>
            <person name="Pearson M."/>
            <person name="Roberts A."/>
            <person name="Saif S."/>
            <person name="Shea T."/>
            <person name="Shenoy N."/>
            <person name="Sisk P."/>
            <person name="Stolte C."/>
            <person name="Sykes S."/>
            <person name="White J."/>
            <person name="Yandava C."/>
            <person name="Haas B."/>
            <person name="Nusbaum C."/>
            <person name="Birren B."/>
        </authorList>
    </citation>
    <scope>NUCLEOTIDE SEQUENCE</scope>
    <source>
        <strain evidence="2">ATCC 18188</strain>
    </source>
</reference>
<dbReference type="AlphaFoldDB" id="A0A0J9EK46"/>
<sequence length="129" mass="14646">MSFISINPSEVQKIINTVIMAENNTLKHIYFNVSKKNDKVKEKKQKNEKRKKVKKKSSFKKCPAAENTGARALKKQIASVESVDDCDIEILTLCVENKALHKENAVLKTKFRTITSLLQAIQTVLENDI</sequence>
<dbReference type="Proteomes" id="UP000007802">
    <property type="component" value="Unassembled WGS sequence"/>
</dbReference>
<gene>
    <name evidence="2" type="ORF">BDDG_11706</name>
</gene>
<feature type="region of interest" description="Disordered" evidence="1">
    <location>
        <begin position="38"/>
        <end position="62"/>
    </location>
</feature>